<dbReference type="Gene3D" id="1.10.3480.10">
    <property type="entry name" value="TorD-like"/>
    <property type="match status" value="1"/>
</dbReference>
<evidence type="ECO:0000313" key="2">
    <source>
        <dbReference type="EMBL" id="KKM65298.1"/>
    </source>
</evidence>
<accession>A0A0F9J711</accession>
<dbReference type="PANTHER" id="PTHR34227">
    <property type="entry name" value="CHAPERONE PROTEIN YCDY"/>
    <property type="match status" value="1"/>
</dbReference>
<comment type="caution">
    <text evidence="2">The sequence shown here is derived from an EMBL/GenBank/DDBJ whole genome shotgun (WGS) entry which is preliminary data.</text>
</comment>
<dbReference type="PANTHER" id="PTHR34227:SF1">
    <property type="entry name" value="DIMETHYL SULFOXIDE REDUCTASE CHAPERONE-RELATED"/>
    <property type="match status" value="1"/>
</dbReference>
<gene>
    <name evidence="2" type="ORF">LCGC14_1492670</name>
</gene>
<proteinExistence type="predicted"/>
<dbReference type="InterPro" id="IPR036411">
    <property type="entry name" value="TorD-like_sf"/>
</dbReference>
<organism evidence="2">
    <name type="scientific">marine sediment metagenome</name>
    <dbReference type="NCBI Taxonomy" id="412755"/>
    <lineage>
        <taxon>unclassified sequences</taxon>
        <taxon>metagenomes</taxon>
        <taxon>ecological metagenomes</taxon>
    </lineage>
</organism>
<reference evidence="2" key="1">
    <citation type="journal article" date="2015" name="Nature">
        <title>Complex archaea that bridge the gap between prokaryotes and eukaryotes.</title>
        <authorList>
            <person name="Spang A."/>
            <person name="Saw J.H."/>
            <person name="Jorgensen S.L."/>
            <person name="Zaremba-Niedzwiedzka K."/>
            <person name="Martijn J."/>
            <person name="Lind A.E."/>
            <person name="van Eijk R."/>
            <person name="Schleper C."/>
            <person name="Guy L."/>
            <person name="Ettema T.J."/>
        </authorList>
    </citation>
    <scope>NUCLEOTIDE SEQUENCE</scope>
</reference>
<name>A0A0F9J711_9ZZZZ</name>
<evidence type="ECO:0008006" key="3">
    <source>
        <dbReference type="Google" id="ProtNLM"/>
    </source>
</evidence>
<sequence length="224" mass="26323">MNMLKKKKTDRQQSSQKAFQRSDVYGLLSLIYSQEPDESFIEKLNSGNSRLFFIKEGMWDEKFWTQSVKKICENLAVEYTRLFIGPKDHISPFESLYNFKKGDIRQIWGTATVEVKRIIESAGLSFRKDYGGIPDHISIELEFMQKLVKKEAELWNEQKNGSLLFKTIELEKKFIDEHLKVWIPGFCQKVIEAARYDFYRNVAELTGDFIVTEKEEVESLLSFF</sequence>
<keyword evidence="1" id="KW-0143">Chaperone</keyword>
<protein>
    <recommendedName>
        <fullName evidence="3">Molecular chaperone TorD family protein</fullName>
    </recommendedName>
</protein>
<dbReference type="Pfam" id="PF02613">
    <property type="entry name" value="Nitrate_red_del"/>
    <property type="match status" value="1"/>
</dbReference>
<dbReference type="SUPFAM" id="SSF89155">
    <property type="entry name" value="TorD-like"/>
    <property type="match status" value="1"/>
</dbReference>
<dbReference type="InterPro" id="IPR050289">
    <property type="entry name" value="TorD/DmsD_chaperones"/>
</dbReference>
<dbReference type="EMBL" id="LAZR01010749">
    <property type="protein sequence ID" value="KKM65298.1"/>
    <property type="molecule type" value="Genomic_DNA"/>
</dbReference>
<dbReference type="InterPro" id="IPR020945">
    <property type="entry name" value="DMSO/NO3_reduct_chaperone"/>
</dbReference>
<evidence type="ECO:0000256" key="1">
    <source>
        <dbReference type="ARBA" id="ARBA00023186"/>
    </source>
</evidence>
<dbReference type="AlphaFoldDB" id="A0A0F9J711"/>